<evidence type="ECO:0000313" key="13">
    <source>
        <dbReference type="Proteomes" id="UP000651852"/>
    </source>
</evidence>
<dbReference type="EC" id="2.7.13.3" evidence="2"/>
<keyword evidence="3" id="KW-0597">Phosphoprotein</keyword>
<keyword evidence="4" id="KW-0808">Transferase</keyword>
<dbReference type="RefSeq" id="WP_187523216.1">
    <property type="nucleotide sequence ID" value="NZ_JACONW010000221.1"/>
</dbReference>
<dbReference type="Pfam" id="PF07730">
    <property type="entry name" value="HisKA_3"/>
    <property type="match status" value="1"/>
</dbReference>
<protein>
    <recommendedName>
        <fullName evidence="2">histidine kinase</fullName>
        <ecNumber evidence="2">2.7.13.3</ecNumber>
    </recommendedName>
</protein>
<organism evidence="12 13">
    <name type="scientific">Pseudomonas folii</name>
    <dbReference type="NCBI Taxonomy" id="2762593"/>
    <lineage>
        <taxon>Bacteria</taxon>
        <taxon>Pseudomonadati</taxon>
        <taxon>Pseudomonadota</taxon>
        <taxon>Gammaproteobacteria</taxon>
        <taxon>Pseudomonadales</taxon>
        <taxon>Pseudomonadaceae</taxon>
        <taxon>Pseudomonas</taxon>
    </lineage>
</organism>
<keyword evidence="13" id="KW-1185">Reference proteome</keyword>
<evidence type="ECO:0000256" key="8">
    <source>
        <dbReference type="ARBA" id="ARBA00023012"/>
    </source>
</evidence>
<dbReference type="InterPro" id="IPR011712">
    <property type="entry name" value="Sig_transdc_His_kin_sub3_dim/P"/>
</dbReference>
<evidence type="ECO:0000313" key="12">
    <source>
        <dbReference type="EMBL" id="MBC3953125.1"/>
    </source>
</evidence>
<evidence type="ECO:0000256" key="4">
    <source>
        <dbReference type="ARBA" id="ARBA00022679"/>
    </source>
</evidence>
<dbReference type="Proteomes" id="UP000651852">
    <property type="component" value="Unassembled WGS sequence"/>
</dbReference>
<name>A0ABR7B915_9PSED</name>
<evidence type="ECO:0000259" key="10">
    <source>
        <dbReference type="Pfam" id="PF02518"/>
    </source>
</evidence>
<evidence type="ECO:0000256" key="3">
    <source>
        <dbReference type="ARBA" id="ARBA00022553"/>
    </source>
</evidence>
<feature type="transmembrane region" description="Helical" evidence="9">
    <location>
        <begin position="45"/>
        <end position="63"/>
    </location>
</feature>
<evidence type="ECO:0000256" key="9">
    <source>
        <dbReference type="SAM" id="Phobius"/>
    </source>
</evidence>
<evidence type="ECO:0000256" key="6">
    <source>
        <dbReference type="ARBA" id="ARBA00022777"/>
    </source>
</evidence>
<sequence length="297" mass="33551">MHARTSISRYRLPNNRNILWLNAILCIGAAIGNCALYLTSDDFPVALLLLNLVTFASVWQARLRYGRSIRFQPQELADHMLQVQENERHRLSRELHDDIGQMLTAAKLQSEWLRRRLPAELLEHSAQLNNTLDETLAKVRDVSAILHPRQLTSLGLEASIRGHLLRTLADSQVRWSLECKQQLSGIPEEMTVAAFRITQEAVTNMLRHAQANNLLVRLRRLPQGLELHISDDGVGFSPAADPAREGQRGMAGMAERVALLNGTWTIRSEPGDGTRIDVLLPWIPRAHERANIDKKAR</sequence>
<dbReference type="Pfam" id="PF02518">
    <property type="entry name" value="HATPase_c"/>
    <property type="match status" value="1"/>
</dbReference>
<keyword evidence="9" id="KW-1133">Transmembrane helix</keyword>
<dbReference type="SUPFAM" id="SSF55874">
    <property type="entry name" value="ATPase domain of HSP90 chaperone/DNA topoisomerase II/histidine kinase"/>
    <property type="match status" value="1"/>
</dbReference>
<reference evidence="12 13" key="1">
    <citation type="submission" date="2020-08" db="EMBL/GenBank/DDBJ databases">
        <title>Putative novel bacterial strains isolated from necrotic wheat leaf tissues caused by Xanthomonas translucens.</title>
        <authorList>
            <person name="Tambong J.T."/>
        </authorList>
    </citation>
    <scope>NUCLEOTIDE SEQUENCE [LARGE SCALE GENOMIC DNA]</scope>
    <source>
        <strain evidence="12 13">DOAB 1069</strain>
    </source>
</reference>
<dbReference type="PANTHER" id="PTHR24421:SF10">
    <property type="entry name" value="NITRATE_NITRITE SENSOR PROTEIN NARQ"/>
    <property type="match status" value="1"/>
</dbReference>
<feature type="domain" description="Signal transduction histidine kinase subgroup 3 dimerisation and phosphoacceptor" evidence="11">
    <location>
        <begin position="87"/>
        <end position="151"/>
    </location>
</feature>
<dbReference type="EMBL" id="JACONW010000221">
    <property type="protein sequence ID" value="MBC3953125.1"/>
    <property type="molecule type" value="Genomic_DNA"/>
</dbReference>
<keyword evidence="6 12" id="KW-0418">Kinase</keyword>
<accession>A0ABR7B915</accession>
<keyword evidence="7" id="KW-0067">ATP-binding</keyword>
<comment type="caution">
    <text evidence="12">The sequence shown here is derived from an EMBL/GenBank/DDBJ whole genome shotgun (WGS) entry which is preliminary data.</text>
</comment>
<feature type="domain" description="Histidine kinase/HSP90-like ATPase" evidence="10">
    <location>
        <begin position="194"/>
        <end position="281"/>
    </location>
</feature>
<dbReference type="Gene3D" id="3.30.565.10">
    <property type="entry name" value="Histidine kinase-like ATPase, C-terminal domain"/>
    <property type="match status" value="1"/>
</dbReference>
<dbReference type="InterPro" id="IPR050482">
    <property type="entry name" value="Sensor_HK_TwoCompSys"/>
</dbReference>
<gene>
    <name evidence="12" type="ORF">H8S59_25415</name>
</gene>
<evidence type="ECO:0000256" key="7">
    <source>
        <dbReference type="ARBA" id="ARBA00022840"/>
    </source>
</evidence>
<keyword evidence="8" id="KW-0902">Two-component regulatory system</keyword>
<keyword evidence="5" id="KW-0547">Nucleotide-binding</keyword>
<evidence type="ECO:0000259" key="11">
    <source>
        <dbReference type="Pfam" id="PF07730"/>
    </source>
</evidence>
<evidence type="ECO:0000256" key="1">
    <source>
        <dbReference type="ARBA" id="ARBA00000085"/>
    </source>
</evidence>
<dbReference type="Gene3D" id="1.20.5.1930">
    <property type="match status" value="1"/>
</dbReference>
<comment type="catalytic activity">
    <reaction evidence="1">
        <text>ATP + protein L-histidine = ADP + protein N-phospho-L-histidine.</text>
        <dbReference type="EC" id="2.7.13.3"/>
    </reaction>
</comment>
<dbReference type="GO" id="GO:0016301">
    <property type="term" value="F:kinase activity"/>
    <property type="evidence" value="ECO:0007669"/>
    <property type="project" value="UniProtKB-KW"/>
</dbReference>
<keyword evidence="9" id="KW-0812">Transmembrane</keyword>
<evidence type="ECO:0000256" key="5">
    <source>
        <dbReference type="ARBA" id="ARBA00022741"/>
    </source>
</evidence>
<dbReference type="PANTHER" id="PTHR24421">
    <property type="entry name" value="NITRATE/NITRITE SENSOR PROTEIN NARX-RELATED"/>
    <property type="match status" value="1"/>
</dbReference>
<dbReference type="InterPro" id="IPR036890">
    <property type="entry name" value="HATPase_C_sf"/>
</dbReference>
<dbReference type="CDD" id="cd16917">
    <property type="entry name" value="HATPase_UhpB-NarQ-NarX-like"/>
    <property type="match status" value="1"/>
</dbReference>
<keyword evidence="9" id="KW-0472">Membrane</keyword>
<feature type="transmembrane region" description="Helical" evidence="9">
    <location>
        <begin position="20"/>
        <end position="39"/>
    </location>
</feature>
<proteinExistence type="predicted"/>
<evidence type="ECO:0000256" key="2">
    <source>
        <dbReference type="ARBA" id="ARBA00012438"/>
    </source>
</evidence>
<dbReference type="InterPro" id="IPR003594">
    <property type="entry name" value="HATPase_dom"/>
</dbReference>